<protein>
    <submittedName>
        <fullName evidence="2">Ovule protein</fullName>
    </submittedName>
</protein>
<sequence length="70" mass="8087">MYLIVRPVNYLLGQMGICISRQTSWMSSHLSNNVITDRIIYQSDQSPLMNTYIFDESHPIKKKAHLTSNS</sequence>
<dbReference type="Proteomes" id="UP000036681">
    <property type="component" value="Unplaced"/>
</dbReference>
<organism evidence="1 2">
    <name type="scientific">Ascaris lumbricoides</name>
    <name type="common">Giant roundworm</name>
    <dbReference type="NCBI Taxonomy" id="6252"/>
    <lineage>
        <taxon>Eukaryota</taxon>
        <taxon>Metazoa</taxon>
        <taxon>Ecdysozoa</taxon>
        <taxon>Nematoda</taxon>
        <taxon>Chromadorea</taxon>
        <taxon>Rhabditida</taxon>
        <taxon>Spirurina</taxon>
        <taxon>Ascaridomorpha</taxon>
        <taxon>Ascaridoidea</taxon>
        <taxon>Ascarididae</taxon>
        <taxon>Ascaris</taxon>
    </lineage>
</organism>
<keyword evidence="1" id="KW-1185">Reference proteome</keyword>
<evidence type="ECO:0000313" key="2">
    <source>
        <dbReference type="WBParaSite" id="ALUE_0001683701-mRNA-1"/>
    </source>
</evidence>
<dbReference type="WBParaSite" id="ALUE_0001683701-mRNA-1">
    <property type="protein sequence ID" value="ALUE_0001683701-mRNA-1"/>
    <property type="gene ID" value="ALUE_0001683701"/>
</dbReference>
<proteinExistence type="predicted"/>
<accession>A0A0M3IF77</accession>
<name>A0A0M3IF77_ASCLU</name>
<reference evidence="2" key="1">
    <citation type="submission" date="2017-02" db="UniProtKB">
        <authorList>
            <consortium name="WormBaseParasite"/>
        </authorList>
    </citation>
    <scope>IDENTIFICATION</scope>
</reference>
<evidence type="ECO:0000313" key="1">
    <source>
        <dbReference type="Proteomes" id="UP000036681"/>
    </source>
</evidence>
<dbReference type="AlphaFoldDB" id="A0A0M3IF77"/>